<reference evidence="1 2" key="1">
    <citation type="journal article" date="2021" name="J. Biosci. Bioeng.">
        <title>Identification and characterization of a chc gene cluster responsible for the aromatization pathway of cyclohexanecarboxylate degradation in Sinomonas cyclohexanicum ATCC 51369.</title>
        <authorList>
            <person name="Yamamoto T."/>
            <person name="Hasegawa Y."/>
            <person name="Lau P.C.K."/>
            <person name="Iwaki H."/>
        </authorList>
    </citation>
    <scope>NUCLEOTIDE SEQUENCE [LARGE SCALE GENOMIC DNA]</scope>
    <source>
        <strain evidence="1 2">ATCC 51369</strain>
    </source>
</reference>
<protein>
    <submittedName>
        <fullName evidence="1">Uncharacterized protein</fullName>
    </submittedName>
</protein>
<proteinExistence type="predicted"/>
<accession>A0ABM7PVP1</accession>
<evidence type="ECO:0000313" key="2">
    <source>
        <dbReference type="Proteomes" id="UP001319861"/>
    </source>
</evidence>
<dbReference type="EMBL" id="AP024525">
    <property type="protein sequence ID" value="BCT76272.1"/>
    <property type="molecule type" value="Genomic_DNA"/>
</dbReference>
<dbReference type="Proteomes" id="UP001319861">
    <property type="component" value="Chromosome"/>
</dbReference>
<name>A0ABM7PVP1_SINCY</name>
<evidence type="ECO:0000313" key="1">
    <source>
        <dbReference type="EMBL" id="BCT76272.1"/>
    </source>
</evidence>
<keyword evidence="2" id="KW-1185">Reference proteome</keyword>
<dbReference type="RefSeq" id="WP_229232893.1">
    <property type="nucleotide sequence ID" value="NZ_AP024525.1"/>
</dbReference>
<gene>
    <name evidence="1" type="ORF">SCMU_21140</name>
</gene>
<organism evidence="1 2">
    <name type="scientific">Sinomonas cyclohexanicum</name>
    <name type="common">Corynebacterium cyclohexanicum</name>
    <dbReference type="NCBI Taxonomy" id="322009"/>
    <lineage>
        <taxon>Bacteria</taxon>
        <taxon>Bacillati</taxon>
        <taxon>Actinomycetota</taxon>
        <taxon>Actinomycetes</taxon>
        <taxon>Micrococcales</taxon>
        <taxon>Micrococcaceae</taxon>
        <taxon>Sinomonas</taxon>
    </lineage>
</organism>
<sequence length="192" mass="20830">MRPAGRPSWEFRSDVGFPTHAALFVRDALRLDTSADDAAPPRLTAAVPDRSARLADAARSGALSAWLGVWHTLIDRPDAPFVALETLQRAPFALEVWDEAIRWANAARQPLGRTDPASPIPWATVDQTVAAVARDLGIEKNRLTGRAEFLMVRGAWWRVARPGVVLASLEAAEDPAMAQSMLRAAFVSGLEA</sequence>